<name>A0ABW4U9T7_9HYPH</name>
<dbReference type="EMBL" id="JBHUGZ010000008">
    <property type="protein sequence ID" value="MFD1983721.1"/>
    <property type="molecule type" value="Genomic_DNA"/>
</dbReference>
<reference evidence="2" key="1">
    <citation type="journal article" date="2019" name="Int. J. Syst. Evol. Microbiol.">
        <title>The Global Catalogue of Microorganisms (GCM) 10K type strain sequencing project: providing services to taxonomists for standard genome sequencing and annotation.</title>
        <authorList>
            <consortium name="The Broad Institute Genomics Platform"/>
            <consortium name="The Broad Institute Genome Sequencing Center for Infectious Disease"/>
            <person name="Wu L."/>
            <person name="Ma J."/>
        </authorList>
    </citation>
    <scope>NUCLEOTIDE SEQUENCE [LARGE SCALE GENOMIC DNA]</scope>
    <source>
        <strain evidence="2">CGMCC 1.16225</strain>
    </source>
</reference>
<protein>
    <submittedName>
        <fullName evidence="1">Uncharacterized protein</fullName>
    </submittedName>
</protein>
<keyword evidence="2" id="KW-1185">Reference proteome</keyword>
<accession>A0ABW4U9T7</accession>
<comment type="caution">
    <text evidence="1">The sequence shown here is derived from an EMBL/GenBank/DDBJ whole genome shotgun (WGS) entry which is preliminary data.</text>
</comment>
<dbReference type="RefSeq" id="WP_379098568.1">
    <property type="nucleotide sequence ID" value="NZ_JBHUGZ010000008.1"/>
</dbReference>
<dbReference type="Proteomes" id="UP001597405">
    <property type="component" value="Unassembled WGS sequence"/>
</dbReference>
<evidence type="ECO:0000313" key="1">
    <source>
        <dbReference type="EMBL" id="MFD1983721.1"/>
    </source>
</evidence>
<gene>
    <name evidence="1" type="ORF">ACFSOZ_13705</name>
</gene>
<evidence type="ECO:0000313" key="2">
    <source>
        <dbReference type="Proteomes" id="UP001597405"/>
    </source>
</evidence>
<sequence>MFDLDWMLLMMTVVGGAGTLSGPGPEQPFVDIPFLPKPVVKLLQLCCRL</sequence>
<organism evidence="1 2">
    <name type="scientific">Mesorhizobium newzealandense</name>
    <dbReference type="NCBI Taxonomy" id="1300302"/>
    <lineage>
        <taxon>Bacteria</taxon>
        <taxon>Pseudomonadati</taxon>
        <taxon>Pseudomonadota</taxon>
        <taxon>Alphaproteobacteria</taxon>
        <taxon>Hyphomicrobiales</taxon>
        <taxon>Phyllobacteriaceae</taxon>
        <taxon>Mesorhizobium</taxon>
    </lineage>
</organism>
<proteinExistence type="predicted"/>